<organism evidence="2">
    <name type="scientific">freshwater metagenome</name>
    <dbReference type="NCBI Taxonomy" id="449393"/>
    <lineage>
        <taxon>unclassified sequences</taxon>
        <taxon>metagenomes</taxon>
        <taxon>ecological metagenomes</taxon>
    </lineage>
</organism>
<proteinExistence type="predicted"/>
<reference evidence="2" key="1">
    <citation type="submission" date="2020-05" db="EMBL/GenBank/DDBJ databases">
        <authorList>
            <person name="Chiriac C."/>
            <person name="Salcher M."/>
            <person name="Ghai R."/>
            <person name="Kavagutti S V."/>
        </authorList>
    </citation>
    <scope>NUCLEOTIDE SEQUENCE</scope>
</reference>
<evidence type="ECO:0000313" key="1">
    <source>
        <dbReference type="EMBL" id="CAB4774381.1"/>
    </source>
</evidence>
<sequence length="96" mass="10438">MFSIVRHHKPTISVENCATGKSVATINVGRDHSDKNLNITIKDLANPHAVKRVIVTAISKDGKAVITTSKPIRKGTIITATLDNEIILTQLVSKIR</sequence>
<dbReference type="AlphaFoldDB" id="A0A6J7SV16"/>
<dbReference type="EMBL" id="CAEZZT010000022">
    <property type="protein sequence ID" value="CAB4774381.1"/>
    <property type="molecule type" value="Genomic_DNA"/>
</dbReference>
<dbReference type="EMBL" id="CAFBQI010000007">
    <property type="protein sequence ID" value="CAB5044823.1"/>
    <property type="molecule type" value="Genomic_DNA"/>
</dbReference>
<evidence type="ECO:0000313" key="2">
    <source>
        <dbReference type="EMBL" id="CAB5044823.1"/>
    </source>
</evidence>
<protein>
    <submittedName>
        <fullName evidence="2">Unannotated protein</fullName>
    </submittedName>
</protein>
<accession>A0A6J7SV16</accession>
<gene>
    <name evidence="1" type="ORF">UFOPK2918_00473</name>
    <name evidence="2" type="ORF">UFOPK4303_00179</name>
</gene>
<name>A0A6J7SV16_9ZZZZ</name>